<keyword evidence="3" id="KW-1185">Reference proteome</keyword>
<evidence type="ECO:0000313" key="2">
    <source>
        <dbReference type="EMBL" id="PKR79196.1"/>
    </source>
</evidence>
<feature type="transmembrane region" description="Helical" evidence="1">
    <location>
        <begin position="44"/>
        <end position="63"/>
    </location>
</feature>
<dbReference type="RefSeq" id="WP_101330940.1">
    <property type="nucleotide sequence ID" value="NZ_PJNH01000001.1"/>
</dbReference>
<gene>
    <name evidence="2" type="ORF">CEY16_05480</name>
</gene>
<keyword evidence="1" id="KW-0472">Membrane</keyword>
<dbReference type="Proteomes" id="UP000243524">
    <property type="component" value="Unassembled WGS sequence"/>
</dbReference>
<keyword evidence="1" id="KW-1133">Transmembrane helix</keyword>
<dbReference type="EMBL" id="PJNH01000001">
    <property type="protein sequence ID" value="PKR79196.1"/>
    <property type="molecule type" value="Genomic_DNA"/>
</dbReference>
<protein>
    <recommendedName>
        <fullName evidence="4">DUF1538 domain-containing protein</fullName>
    </recommendedName>
</protein>
<comment type="caution">
    <text evidence="2">The sequence shown here is derived from an EMBL/GenBank/DDBJ whole genome shotgun (WGS) entry which is preliminary data.</text>
</comment>
<name>A0A2I0QXX8_9BACI</name>
<sequence length="71" mass="7969">MDIDLSPMESTMNEMALDLLIILGAPFLIALIIVFLLKKLKLPAGIVQFIAAITMLVGVYLMFMNMNFDYN</sequence>
<organism evidence="2 3">
    <name type="scientific">Halalkalibacillus sediminis</name>
    <dbReference type="NCBI Taxonomy" id="2018042"/>
    <lineage>
        <taxon>Bacteria</taxon>
        <taxon>Bacillati</taxon>
        <taxon>Bacillota</taxon>
        <taxon>Bacilli</taxon>
        <taxon>Bacillales</taxon>
        <taxon>Bacillaceae</taxon>
        <taxon>Halalkalibacillus</taxon>
    </lineage>
</organism>
<accession>A0A2I0QXX8</accession>
<reference evidence="2 3" key="1">
    <citation type="submission" date="2017-06" db="EMBL/GenBank/DDBJ databases">
        <title>the draft geome sequence of Illustriluteabacillus marina B3227.</title>
        <authorList>
            <person name="He R.-H."/>
            <person name="Du Z.-J."/>
        </authorList>
    </citation>
    <scope>NUCLEOTIDE SEQUENCE [LARGE SCALE GENOMIC DNA]</scope>
    <source>
        <strain evidence="2 3">B3227</strain>
    </source>
</reference>
<evidence type="ECO:0008006" key="4">
    <source>
        <dbReference type="Google" id="ProtNLM"/>
    </source>
</evidence>
<evidence type="ECO:0000313" key="3">
    <source>
        <dbReference type="Proteomes" id="UP000243524"/>
    </source>
</evidence>
<proteinExistence type="predicted"/>
<dbReference type="AlphaFoldDB" id="A0A2I0QXX8"/>
<feature type="transmembrane region" description="Helical" evidence="1">
    <location>
        <begin position="15"/>
        <end position="37"/>
    </location>
</feature>
<keyword evidence="1" id="KW-0812">Transmembrane</keyword>
<evidence type="ECO:0000256" key="1">
    <source>
        <dbReference type="SAM" id="Phobius"/>
    </source>
</evidence>